<reference evidence="1" key="1">
    <citation type="submission" date="2022-08" db="EMBL/GenBank/DDBJ databases">
        <authorList>
            <person name="Kallberg Y."/>
            <person name="Tangrot J."/>
            <person name="Rosling A."/>
        </authorList>
    </citation>
    <scope>NUCLEOTIDE SEQUENCE</scope>
    <source>
        <strain evidence="1">Wild A</strain>
    </source>
</reference>
<keyword evidence="2" id="KW-1185">Reference proteome</keyword>
<organism evidence="1 2">
    <name type="scientific">Funneliformis geosporum</name>
    <dbReference type="NCBI Taxonomy" id="1117311"/>
    <lineage>
        <taxon>Eukaryota</taxon>
        <taxon>Fungi</taxon>
        <taxon>Fungi incertae sedis</taxon>
        <taxon>Mucoromycota</taxon>
        <taxon>Glomeromycotina</taxon>
        <taxon>Glomeromycetes</taxon>
        <taxon>Glomerales</taxon>
        <taxon>Glomeraceae</taxon>
        <taxon>Funneliformis</taxon>
    </lineage>
</organism>
<name>A0A9W4WSB6_9GLOM</name>
<protein>
    <submittedName>
        <fullName evidence="1">12758_t:CDS:1</fullName>
    </submittedName>
</protein>
<dbReference type="OrthoDB" id="2474645at2759"/>
<dbReference type="EMBL" id="CAMKVN010002951">
    <property type="protein sequence ID" value="CAI2183156.1"/>
    <property type="molecule type" value="Genomic_DNA"/>
</dbReference>
<dbReference type="Proteomes" id="UP001153678">
    <property type="component" value="Unassembled WGS sequence"/>
</dbReference>
<comment type="caution">
    <text evidence="1">The sequence shown here is derived from an EMBL/GenBank/DDBJ whole genome shotgun (WGS) entry which is preliminary data.</text>
</comment>
<sequence>YENIRAKLKSARLNNLPIAIKGHCEWNSNIISYKIDESLAAITFIEVEHQKCLFARYFIEKLCSFIASIGASFQLIKMDERTDFNTVATFQNFSSKVTKILKFNRKHDYDEENAIEGLKAKDTTQWKIVCYKAKENLEKLVVEDLHISYLANHWEAIRELF</sequence>
<evidence type="ECO:0000313" key="2">
    <source>
        <dbReference type="Proteomes" id="UP001153678"/>
    </source>
</evidence>
<proteinExistence type="predicted"/>
<accession>A0A9W4WSB6</accession>
<feature type="non-terminal residue" evidence="1">
    <location>
        <position position="161"/>
    </location>
</feature>
<dbReference type="AlphaFoldDB" id="A0A9W4WSB6"/>
<evidence type="ECO:0000313" key="1">
    <source>
        <dbReference type="EMBL" id="CAI2183156.1"/>
    </source>
</evidence>
<gene>
    <name evidence="1" type="ORF">FWILDA_LOCUS10938</name>
</gene>